<evidence type="ECO:0000313" key="2">
    <source>
        <dbReference type="Proteomes" id="UP000326557"/>
    </source>
</evidence>
<evidence type="ECO:0000313" key="1">
    <source>
        <dbReference type="EMBL" id="VVO18523.1"/>
    </source>
</evidence>
<gene>
    <name evidence="1" type="ORF">PS704_04027</name>
</gene>
<dbReference type="EMBL" id="CABVHP010000013">
    <property type="protein sequence ID" value="VVO18523.1"/>
    <property type="molecule type" value="Genomic_DNA"/>
</dbReference>
<accession>A0A5E7DM42</accession>
<dbReference type="AlphaFoldDB" id="A0A5E7DM42"/>
<sequence>MPAKEGGRFIFRKMKNNYAPLFYLMENGTGYKGTSEAVKKSQ</sequence>
<reference evidence="1 2" key="1">
    <citation type="submission" date="2019-09" db="EMBL/GenBank/DDBJ databases">
        <authorList>
            <person name="Chandra G."/>
            <person name="Truman W A."/>
        </authorList>
    </citation>
    <scope>NUCLEOTIDE SEQUENCE [LARGE SCALE GENOMIC DNA]</scope>
    <source>
        <strain evidence="1">PS704</strain>
    </source>
</reference>
<protein>
    <submittedName>
        <fullName evidence="1">Uncharacterized protein</fullName>
    </submittedName>
</protein>
<proteinExistence type="predicted"/>
<name>A0A5E7DM42_PSEFL</name>
<organism evidence="1 2">
    <name type="scientific">Pseudomonas fluorescens</name>
    <dbReference type="NCBI Taxonomy" id="294"/>
    <lineage>
        <taxon>Bacteria</taxon>
        <taxon>Pseudomonadati</taxon>
        <taxon>Pseudomonadota</taxon>
        <taxon>Gammaproteobacteria</taxon>
        <taxon>Pseudomonadales</taxon>
        <taxon>Pseudomonadaceae</taxon>
        <taxon>Pseudomonas</taxon>
    </lineage>
</organism>
<dbReference type="Proteomes" id="UP000326557">
    <property type="component" value="Unassembled WGS sequence"/>
</dbReference>